<dbReference type="InterPro" id="IPR041700">
    <property type="entry name" value="OMP_b-brl_3"/>
</dbReference>
<dbReference type="Proteomes" id="UP000184172">
    <property type="component" value="Unassembled WGS sequence"/>
</dbReference>
<organism evidence="7 8">
    <name type="scientific">Aequorivita viscosa</name>
    <dbReference type="NCBI Taxonomy" id="797419"/>
    <lineage>
        <taxon>Bacteria</taxon>
        <taxon>Pseudomonadati</taxon>
        <taxon>Bacteroidota</taxon>
        <taxon>Flavobacteriia</taxon>
        <taxon>Flavobacteriales</taxon>
        <taxon>Flavobacteriaceae</taxon>
        <taxon>Aequorivita</taxon>
    </lineage>
</organism>
<dbReference type="RefSeq" id="WP_073222221.1">
    <property type="nucleotide sequence ID" value="NZ_FNNS01000045.1"/>
</dbReference>
<dbReference type="Gene3D" id="2.40.170.20">
    <property type="entry name" value="TonB-dependent receptor, beta-barrel domain"/>
    <property type="match status" value="1"/>
</dbReference>
<evidence type="ECO:0000259" key="6">
    <source>
        <dbReference type="Pfam" id="PF14905"/>
    </source>
</evidence>
<sequence length="924" mass="102983">MRTFLKLFFFLFTTVCTAQESGAIVGKLIDKEYNNEPLPFANVFIKETTKGVTSDIDGMYALANISPGTYTIVYSYVGYNTVEIPNVKIVPGKVTNIDVPMGPSAATLDEVVIQATTRRATEVALLLEQKKAIAIKESIGAEQLSKLGISDAAGATSKISGISKTEGSGAIFVRGLGDRYLYTTLNGLSIPSDNIERKNINLNLFSTRLIESINVSKTTSPNISADQASGNIDINTKELSGRNLLAASLGTSINTNVMSSGVFNNFKVSPNYQDVSFGFYSQSIPTSQAITGQSWNPEVVNLPINKSYSISAGTRIGDKLSLLITAGQSEDFEYKEGAFKQYRSNYLDDVIPDATTWSKEVATSGLFHTRFRANDNNDLKFNTLLINKIEDEVFEGGRSGKAVIYEETDPQEGFSQFIRDQNLKKTLLSVTQISGEHKIGEKNEIDWAAGYNFLSADEPNRIRNEFNFSDEIVQLGRTGGFQQRKSTQKIEDTEYNARINDLIKIIDKEESLFHINIGGNYRNKTRDFKSQFFGAEETVTNAINPHSIDEISEIFTQQNFDYGLLKRNTLAPDFYNGELRSMAGYTNITGVRGNITLQAGLRFQKDNIDVNWDVNNYAGRKGSANKEYSRVFPSFNIKYALNEKHSFRFANSYTTTLPEFKEIAPFEYVSPVGQVTRGNPNIDASLNRNFDLKWEFFPSNDQLLSVTGFYKHIKDPINKVQDRGSAGVFSYFNAGNKAEVYGLEVEGRVNLISGDERPNLKLNVNASRMWHKQDLKEVYNEEGNFVRTFRYKGLTETGLEGASDWIVNGALNFNTKTENPFEATISGNYASEKIYALGSPEFQTSGDVNYNDAIIEEGFVSLDLILSKTLNEHLKIGISGKNILNPEIKRTQLIKPSTTNIETEETVLSYTRGARFGLNLNYTF</sequence>
<dbReference type="OrthoDB" id="9768470at2"/>
<keyword evidence="7" id="KW-0675">Receptor</keyword>
<feature type="domain" description="TonB-dependent receptor plug" evidence="5">
    <location>
        <begin position="134"/>
        <end position="226"/>
    </location>
</feature>
<dbReference type="STRING" id="797419.SAMN05216556_1456"/>
<protein>
    <submittedName>
        <fullName evidence="7">TonB-dependent Receptor Plug Domain</fullName>
    </submittedName>
</protein>
<dbReference type="Gene3D" id="2.170.130.10">
    <property type="entry name" value="TonB-dependent receptor, plug domain"/>
    <property type="match status" value="1"/>
</dbReference>
<evidence type="ECO:0000256" key="3">
    <source>
        <dbReference type="ARBA" id="ARBA00023237"/>
    </source>
</evidence>
<evidence type="ECO:0000256" key="1">
    <source>
        <dbReference type="ARBA" id="ARBA00004442"/>
    </source>
</evidence>
<evidence type="ECO:0000313" key="8">
    <source>
        <dbReference type="Proteomes" id="UP000184172"/>
    </source>
</evidence>
<dbReference type="Pfam" id="PF13715">
    <property type="entry name" value="CarbopepD_reg_2"/>
    <property type="match status" value="1"/>
</dbReference>
<feature type="domain" description="Outer membrane protein beta-barrel" evidence="6">
    <location>
        <begin position="555"/>
        <end position="922"/>
    </location>
</feature>
<gene>
    <name evidence="7" type="ORF">SAMN04487908_1493</name>
</gene>
<dbReference type="PANTHER" id="PTHR40980">
    <property type="entry name" value="PLUG DOMAIN-CONTAINING PROTEIN"/>
    <property type="match status" value="1"/>
</dbReference>
<dbReference type="AlphaFoldDB" id="A0A1M6PHA1"/>
<dbReference type="InterPro" id="IPR012910">
    <property type="entry name" value="Plug_dom"/>
</dbReference>
<proteinExistence type="predicted"/>
<dbReference type="InterPro" id="IPR008969">
    <property type="entry name" value="CarboxyPept-like_regulatory"/>
</dbReference>
<dbReference type="InterPro" id="IPR036942">
    <property type="entry name" value="Beta-barrel_TonB_sf"/>
</dbReference>
<accession>A0A1M6PHA1</accession>
<name>A0A1M6PHA1_9FLAO</name>
<dbReference type="SUPFAM" id="SSF56935">
    <property type="entry name" value="Porins"/>
    <property type="match status" value="1"/>
</dbReference>
<dbReference type="InterPro" id="IPR037066">
    <property type="entry name" value="Plug_dom_sf"/>
</dbReference>
<keyword evidence="4" id="KW-0732">Signal</keyword>
<dbReference type="PANTHER" id="PTHR40980:SF5">
    <property type="entry name" value="TONB-DEPENDENT RECEPTOR"/>
    <property type="match status" value="1"/>
</dbReference>
<dbReference type="Gene3D" id="2.60.40.1120">
    <property type="entry name" value="Carboxypeptidase-like, regulatory domain"/>
    <property type="match status" value="1"/>
</dbReference>
<keyword evidence="8" id="KW-1185">Reference proteome</keyword>
<evidence type="ECO:0000259" key="5">
    <source>
        <dbReference type="Pfam" id="PF07715"/>
    </source>
</evidence>
<dbReference type="GO" id="GO:0009279">
    <property type="term" value="C:cell outer membrane"/>
    <property type="evidence" value="ECO:0007669"/>
    <property type="project" value="UniProtKB-SubCell"/>
</dbReference>
<feature type="chain" id="PRO_5009920068" evidence="4">
    <location>
        <begin position="19"/>
        <end position="924"/>
    </location>
</feature>
<comment type="subcellular location">
    <subcellularLocation>
        <location evidence="1">Cell outer membrane</location>
    </subcellularLocation>
</comment>
<dbReference type="Pfam" id="PF07715">
    <property type="entry name" value="Plug"/>
    <property type="match status" value="1"/>
</dbReference>
<evidence type="ECO:0000256" key="2">
    <source>
        <dbReference type="ARBA" id="ARBA00023136"/>
    </source>
</evidence>
<keyword evidence="3" id="KW-0998">Cell outer membrane</keyword>
<evidence type="ECO:0000313" key="7">
    <source>
        <dbReference type="EMBL" id="SHK07292.1"/>
    </source>
</evidence>
<dbReference type="SUPFAM" id="SSF49464">
    <property type="entry name" value="Carboxypeptidase regulatory domain-like"/>
    <property type="match status" value="1"/>
</dbReference>
<dbReference type="Pfam" id="PF14905">
    <property type="entry name" value="OMP_b-brl_3"/>
    <property type="match status" value="1"/>
</dbReference>
<keyword evidence="2" id="KW-0472">Membrane</keyword>
<evidence type="ECO:0000256" key="4">
    <source>
        <dbReference type="SAM" id="SignalP"/>
    </source>
</evidence>
<reference evidence="8" key="1">
    <citation type="submission" date="2016-11" db="EMBL/GenBank/DDBJ databases">
        <authorList>
            <person name="Varghese N."/>
            <person name="Submissions S."/>
        </authorList>
    </citation>
    <scope>NUCLEOTIDE SEQUENCE [LARGE SCALE GENOMIC DNA]</scope>
    <source>
        <strain evidence="8">DSM 26349</strain>
    </source>
</reference>
<dbReference type="EMBL" id="FQYV01000049">
    <property type="protein sequence ID" value="SHK07292.1"/>
    <property type="molecule type" value="Genomic_DNA"/>
</dbReference>
<feature type="signal peptide" evidence="4">
    <location>
        <begin position="1"/>
        <end position="18"/>
    </location>
</feature>